<evidence type="ECO:0000256" key="5">
    <source>
        <dbReference type="SAM" id="MobiDB-lite"/>
    </source>
</evidence>
<comment type="caution">
    <text evidence="7">The sequence shown here is derived from an EMBL/GenBank/DDBJ whole genome shotgun (WGS) entry which is preliminary data.</text>
</comment>
<gene>
    <name evidence="7" type="ORF">DUNSADRAFT_12124</name>
</gene>
<dbReference type="Pfam" id="PF09799">
    <property type="entry name" value="Transmemb_17"/>
    <property type="match status" value="1"/>
</dbReference>
<feature type="region of interest" description="Disordered" evidence="5">
    <location>
        <begin position="1"/>
        <end position="23"/>
    </location>
</feature>
<evidence type="ECO:0000313" key="8">
    <source>
        <dbReference type="Proteomes" id="UP000815325"/>
    </source>
</evidence>
<keyword evidence="2 6" id="KW-0812">Transmembrane</keyword>
<feature type="transmembrane region" description="Helical" evidence="6">
    <location>
        <begin position="144"/>
        <end position="165"/>
    </location>
</feature>
<feature type="transmembrane region" description="Helical" evidence="6">
    <location>
        <begin position="110"/>
        <end position="132"/>
    </location>
</feature>
<proteinExistence type="predicted"/>
<keyword evidence="4 6" id="KW-0472">Membrane</keyword>
<organism evidence="7 8">
    <name type="scientific">Dunaliella salina</name>
    <name type="common">Green alga</name>
    <name type="synonym">Protococcus salinus</name>
    <dbReference type="NCBI Taxonomy" id="3046"/>
    <lineage>
        <taxon>Eukaryota</taxon>
        <taxon>Viridiplantae</taxon>
        <taxon>Chlorophyta</taxon>
        <taxon>core chlorophytes</taxon>
        <taxon>Chlorophyceae</taxon>
        <taxon>CS clade</taxon>
        <taxon>Chlamydomonadales</taxon>
        <taxon>Dunaliellaceae</taxon>
        <taxon>Dunaliella</taxon>
    </lineage>
</organism>
<evidence type="ECO:0000313" key="7">
    <source>
        <dbReference type="EMBL" id="KAF5832113.1"/>
    </source>
</evidence>
<evidence type="ECO:0008006" key="9">
    <source>
        <dbReference type="Google" id="ProtNLM"/>
    </source>
</evidence>
<evidence type="ECO:0000256" key="4">
    <source>
        <dbReference type="ARBA" id="ARBA00023136"/>
    </source>
</evidence>
<dbReference type="InterPro" id="IPR019184">
    <property type="entry name" value="Uncharacterised_TM-17"/>
</dbReference>
<accession>A0ABQ7GBY1</accession>
<dbReference type="PANTHER" id="PTHR13531">
    <property type="entry name" value="GEO07735P1-RELATED-RELATED"/>
    <property type="match status" value="1"/>
</dbReference>
<keyword evidence="3 6" id="KW-1133">Transmembrane helix</keyword>
<dbReference type="EMBL" id="MU069896">
    <property type="protein sequence ID" value="KAF5832113.1"/>
    <property type="molecule type" value="Genomic_DNA"/>
</dbReference>
<feature type="transmembrane region" description="Helical" evidence="6">
    <location>
        <begin position="47"/>
        <end position="65"/>
    </location>
</feature>
<dbReference type="PANTHER" id="PTHR13531:SF6">
    <property type="entry name" value="TMEM (HUMAN TRANSMEMBRANE PROTEIN) HOMOLOG"/>
    <property type="match status" value="1"/>
</dbReference>
<reference evidence="7" key="1">
    <citation type="submission" date="2017-08" db="EMBL/GenBank/DDBJ databases">
        <authorList>
            <person name="Polle J.E."/>
            <person name="Barry K."/>
            <person name="Cushman J."/>
            <person name="Schmutz J."/>
            <person name="Tran D."/>
            <person name="Hathwaick L.T."/>
            <person name="Yim W.C."/>
            <person name="Jenkins J."/>
            <person name="Mckie-Krisberg Z.M."/>
            <person name="Prochnik S."/>
            <person name="Lindquist E."/>
            <person name="Dockter R.B."/>
            <person name="Adam C."/>
            <person name="Molina H."/>
            <person name="Bunkerborg J."/>
            <person name="Jin E."/>
            <person name="Buchheim M."/>
            <person name="Magnuson J."/>
        </authorList>
    </citation>
    <scope>NUCLEOTIDE SEQUENCE</scope>
    <source>
        <strain evidence="7">CCAP 19/18</strain>
    </source>
</reference>
<evidence type="ECO:0000256" key="3">
    <source>
        <dbReference type="ARBA" id="ARBA00022989"/>
    </source>
</evidence>
<sequence>MRRSLTESKGGVQAQSKPPGSFRAEAPEHVKAAAYRKICASLFLQQALYYQPFFSFGWVIFWMVWLFTRYFDALYYRDDDNVRTILISLWAGVEPIRIVAGYIGNLQEHLPWLIVYVILTMAPHHATTYYVLIASKDRTPVTNAVQVVQAVLLEINLLAGLHAVWKLATQKLKQYYLFESALEERRRAQASPSR</sequence>
<feature type="transmembrane region" description="Helical" evidence="6">
    <location>
        <begin position="85"/>
        <end position="103"/>
    </location>
</feature>
<protein>
    <recommendedName>
        <fullName evidence="9">Transmembrane protein 17</fullName>
    </recommendedName>
</protein>
<evidence type="ECO:0000256" key="2">
    <source>
        <dbReference type="ARBA" id="ARBA00022692"/>
    </source>
</evidence>
<evidence type="ECO:0000256" key="6">
    <source>
        <dbReference type="SAM" id="Phobius"/>
    </source>
</evidence>
<evidence type="ECO:0000256" key="1">
    <source>
        <dbReference type="ARBA" id="ARBA00004141"/>
    </source>
</evidence>
<name>A0ABQ7GBY1_DUNSA</name>
<comment type="subcellular location">
    <subcellularLocation>
        <location evidence="1">Membrane</location>
        <topology evidence="1">Multi-pass membrane protein</topology>
    </subcellularLocation>
</comment>
<keyword evidence="8" id="KW-1185">Reference proteome</keyword>
<dbReference type="Proteomes" id="UP000815325">
    <property type="component" value="Unassembled WGS sequence"/>
</dbReference>